<dbReference type="RefSeq" id="WP_260643381.1">
    <property type="nucleotide sequence ID" value="NZ_CP104003.1"/>
</dbReference>
<dbReference type="EMBL" id="CP104003">
    <property type="protein sequence ID" value="UWM56267.1"/>
    <property type="molecule type" value="Genomic_DNA"/>
</dbReference>
<evidence type="ECO:0000259" key="3">
    <source>
        <dbReference type="Pfam" id="PF00501"/>
    </source>
</evidence>
<evidence type="ECO:0000313" key="5">
    <source>
        <dbReference type="Proteomes" id="UP001057580"/>
    </source>
</evidence>
<dbReference type="SUPFAM" id="SSF56801">
    <property type="entry name" value="Acetyl-CoA synthetase-like"/>
    <property type="match status" value="1"/>
</dbReference>
<dbReference type="InterPro" id="IPR020845">
    <property type="entry name" value="AMP-binding_CS"/>
</dbReference>
<reference evidence="4" key="1">
    <citation type="submission" date="2022-09" db="EMBL/GenBank/DDBJ databases">
        <title>Diverse halophilic archaea isolated from saline environments.</title>
        <authorList>
            <person name="Cui H.-L."/>
        </authorList>
    </citation>
    <scope>NUCLEOTIDE SEQUENCE</scope>
    <source>
        <strain evidence="4">ZS-35-S2</strain>
    </source>
</reference>
<name>A0A9E7UCH9_9EURY</name>
<evidence type="ECO:0000256" key="1">
    <source>
        <dbReference type="ARBA" id="ARBA00022741"/>
    </source>
</evidence>
<dbReference type="KEGG" id="ssai:N0B31_08210"/>
<keyword evidence="5" id="KW-1185">Reference proteome</keyword>
<evidence type="ECO:0000256" key="2">
    <source>
        <dbReference type="ARBA" id="ARBA00022840"/>
    </source>
</evidence>
<dbReference type="PANTHER" id="PTHR43272:SF33">
    <property type="entry name" value="AMP-BINDING DOMAIN-CONTAINING PROTEIN-RELATED"/>
    <property type="match status" value="1"/>
</dbReference>
<dbReference type="GeneID" id="74942398"/>
<dbReference type="InterPro" id="IPR042099">
    <property type="entry name" value="ANL_N_sf"/>
</dbReference>
<proteinExistence type="predicted"/>
<dbReference type="Proteomes" id="UP001057580">
    <property type="component" value="Chromosome"/>
</dbReference>
<dbReference type="InterPro" id="IPR000873">
    <property type="entry name" value="AMP-dep_synth/lig_dom"/>
</dbReference>
<dbReference type="PANTHER" id="PTHR43272">
    <property type="entry name" value="LONG-CHAIN-FATTY-ACID--COA LIGASE"/>
    <property type="match status" value="1"/>
</dbReference>
<sequence>MASIDADWRQAEEQYTDEVIGDDTIPRMFEAAASRYANNEAQWYKGGIYDRSLADGIVPEAPNGQYAALTYAEMQNVVQNLATGFRELGLETGDRVGLFAGTRMEWAQCDLGILSAGGVVTTVYTESSPRQVRYLLDDPDADGVVVENEELLERVLSVEDDLDLEFIVVVDQYEGHEDRDDIHSLADVYRMGDEAFDVDAYEGWLSERSLDDLASLIYTSGTTGQPKGVQLTHRNFRANVNQCRKRFGPRPDKADGVPSLDDSDRSLSFLPLAHVFERLAGNFLMFASGATVAYAESAQTVSEDIKLVRPTVATSVPRVYERIFDSMREQAAESDFKERIFNWALGVARDYSTTASPGIGLRTKHALADRLVFSSVKEQMGGNIDFFVSGGGSLSKRLAELFDGMGLPILEGYGLTETSPVVSTNPPEDPRPGTLGPPLVGIETKLDGGVVTEDQRRKATGAIGELLVKGANVTQGYWNRPEATEDAFTEDGWFRTGDIIEQTSDGYLVYHDRLKQILVLDTGKNVAPGPIEDGFATSERVDQVMVMGDDQKFISALFVPNFEAIQRWADANDVALPSDQWAICRHDEVRAWVQAEVDEVNRQFEKHEQIKAFRLVPEEWTPENDLLTPSMKLKRRNILDRYDEEIEAIYGEQDRVAADD</sequence>
<keyword evidence="4" id="KW-0436">Ligase</keyword>
<accession>A0A9E7UCH9</accession>
<evidence type="ECO:0000313" key="4">
    <source>
        <dbReference type="EMBL" id="UWM56267.1"/>
    </source>
</evidence>
<feature type="domain" description="AMP-dependent synthetase/ligase" evidence="3">
    <location>
        <begin position="64"/>
        <end position="478"/>
    </location>
</feature>
<dbReference type="Gene3D" id="3.40.50.12780">
    <property type="entry name" value="N-terminal domain of ligase-like"/>
    <property type="match status" value="1"/>
</dbReference>
<dbReference type="AlphaFoldDB" id="A0A9E7UCH9"/>
<dbReference type="PROSITE" id="PS00455">
    <property type="entry name" value="AMP_BINDING"/>
    <property type="match status" value="1"/>
</dbReference>
<keyword evidence="1" id="KW-0547">Nucleotide-binding</keyword>
<dbReference type="GO" id="GO:0005524">
    <property type="term" value="F:ATP binding"/>
    <property type="evidence" value="ECO:0007669"/>
    <property type="project" value="UniProtKB-KW"/>
</dbReference>
<dbReference type="GO" id="GO:0016020">
    <property type="term" value="C:membrane"/>
    <property type="evidence" value="ECO:0007669"/>
    <property type="project" value="TreeGrafter"/>
</dbReference>
<dbReference type="Pfam" id="PF23562">
    <property type="entry name" value="AMP-binding_C_3"/>
    <property type="match status" value="1"/>
</dbReference>
<organism evidence="4 5">
    <name type="scientific">Salinirubellus salinus</name>
    <dbReference type="NCBI Taxonomy" id="1364945"/>
    <lineage>
        <taxon>Archaea</taxon>
        <taxon>Methanobacteriati</taxon>
        <taxon>Methanobacteriota</taxon>
        <taxon>Stenosarchaea group</taxon>
        <taxon>Halobacteria</taxon>
        <taxon>Halobacteriales</taxon>
        <taxon>Natronomonadaceae</taxon>
        <taxon>Salinirubellus</taxon>
    </lineage>
</organism>
<protein>
    <submittedName>
        <fullName evidence="4">Long-chain fatty acid--CoA ligase</fullName>
    </submittedName>
</protein>
<dbReference type="GO" id="GO:0004467">
    <property type="term" value="F:long-chain fatty acid-CoA ligase activity"/>
    <property type="evidence" value="ECO:0007669"/>
    <property type="project" value="TreeGrafter"/>
</dbReference>
<dbReference type="CDD" id="cd05907">
    <property type="entry name" value="VL_LC_FACS_like"/>
    <property type="match status" value="1"/>
</dbReference>
<keyword evidence="2" id="KW-0067">ATP-binding</keyword>
<dbReference type="Pfam" id="PF00501">
    <property type="entry name" value="AMP-binding"/>
    <property type="match status" value="1"/>
</dbReference>
<gene>
    <name evidence="4" type="ORF">N0B31_08210</name>
</gene>